<accession>V8CIU4</accession>
<gene>
    <name evidence="1" type="ORF">HMPREF1173_02126</name>
</gene>
<evidence type="ECO:0000313" key="2">
    <source>
        <dbReference type="Proteomes" id="UP000018727"/>
    </source>
</evidence>
<protein>
    <submittedName>
        <fullName evidence="1">Uncharacterized protein</fullName>
    </submittedName>
</protein>
<keyword evidence="2" id="KW-1185">Reference proteome</keyword>
<organism evidence="1 2">
    <name type="scientific">Prevotella nigrescens CC14M</name>
    <dbReference type="NCBI Taxonomy" id="1073366"/>
    <lineage>
        <taxon>Bacteria</taxon>
        <taxon>Pseudomonadati</taxon>
        <taxon>Bacteroidota</taxon>
        <taxon>Bacteroidia</taxon>
        <taxon>Bacteroidales</taxon>
        <taxon>Prevotellaceae</taxon>
        <taxon>Prevotella</taxon>
    </lineage>
</organism>
<reference evidence="1 2" key="1">
    <citation type="submission" date="2013-10" db="EMBL/GenBank/DDBJ databases">
        <title>The Genome Sequence of Prevotella nigrescens CC14M.</title>
        <authorList>
            <consortium name="The Broad Institute Genomics Platform"/>
            <person name="Earl A."/>
            <person name="Allen-Vercoe E."/>
            <person name="Daigneault M."/>
            <person name="Young S.K."/>
            <person name="Zeng Q."/>
            <person name="Gargeya S."/>
            <person name="Fitzgerald M."/>
            <person name="Abouelleil A."/>
            <person name="Alvarado L."/>
            <person name="Chapman S.B."/>
            <person name="Gainer-Dewar J."/>
            <person name="Goldberg J."/>
            <person name="Griggs A."/>
            <person name="Gujja S."/>
            <person name="Hansen M."/>
            <person name="Howarth C."/>
            <person name="Imamovic A."/>
            <person name="Ireland A."/>
            <person name="Larimer J."/>
            <person name="McCowan C."/>
            <person name="Murphy C."/>
            <person name="Pearson M."/>
            <person name="Poon T.W."/>
            <person name="Priest M."/>
            <person name="Roberts A."/>
            <person name="Saif S."/>
            <person name="Shea T."/>
            <person name="Sykes S."/>
            <person name="Wortman J."/>
            <person name="Nusbaum C."/>
            <person name="Birren B."/>
        </authorList>
    </citation>
    <scope>NUCLEOTIDE SEQUENCE [LARGE SCALE GENOMIC DNA]</scope>
    <source>
        <strain evidence="1 2">CC14M</strain>
    </source>
</reference>
<evidence type="ECO:0000313" key="1">
    <source>
        <dbReference type="EMBL" id="ETD26977.1"/>
    </source>
</evidence>
<dbReference type="HOGENOM" id="CLU_202565_0_0_10"/>
<name>V8CIU4_9BACT</name>
<comment type="caution">
    <text evidence="1">The sequence shown here is derived from an EMBL/GenBank/DDBJ whole genome shotgun (WGS) entry which is preliminary data.</text>
</comment>
<dbReference type="EMBL" id="AZJH01000035">
    <property type="protein sequence ID" value="ETD26977.1"/>
    <property type="molecule type" value="Genomic_DNA"/>
</dbReference>
<proteinExistence type="predicted"/>
<dbReference type="Proteomes" id="UP000018727">
    <property type="component" value="Unassembled WGS sequence"/>
</dbReference>
<dbReference type="AlphaFoldDB" id="V8CIU4"/>
<sequence>MTYRWRHSKVRETKATNIKNRVSIHERPAETDGKRFGVCEMDLIVDSNSNAILTVIERSANFLLMAKT</sequence>